<dbReference type="Proteomes" id="UP000295304">
    <property type="component" value="Unassembled WGS sequence"/>
</dbReference>
<organism evidence="2 3">
    <name type="scientific">Varunaivibrio sulfuroxidans</name>
    <dbReference type="NCBI Taxonomy" id="1773489"/>
    <lineage>
        <taxon>Bacteria</taxon>
        <taxon>Pseudomonadati</taxon>
        <taxon>Pseudomonadota</taxon>
        <taxon>Alphaproteobacteria</taxon>
        <taxon>Rhodospirillales</taxon>
        <taxon>Magnetovibrionaceae</taxon>
        <taxon>Varunaivibrio</taxon>
    </lineage>
</organism>
<feature type="signal peptide" evidence="1">
    <location>
        <begin position="1"/>
        <end position="27"/>
    </location>
</feature>
<dbReference type="SUPFAM" id="SSF48695">
    <property type="entry name" value="Multiheme cytochromes"/>
    <property type="match status" value="1"/>
</dbReference>
<dbReference type="InterPro" id="IPR036280">
    <property type="entry name" value="Multihaem_cyt_sf"/>
</dbReference>
<feature type="chain" id="PRO_5020448661" evidence="1">
    <location>
        <begin position="28"/>
        <end position="160"/>
    </location>
</feature>
<name>A0A4R3J668_9PROT</name>
<dbReference type="OrthoDB" id="9790557at2"/>
<dbReference type="RefSeq" id="WP_132940027.1">
    <property type="nucleotide sequence ID" value="NZ_CP119676.1"/>
</dbReference>
<accession>A0A4R3J668</accession>
<proteinExistence type="predicted"/>
<evidence type="ECO:0000256" key="1">
    <source>
        <dbReference type="SAM" id="SignalP"/>
    </source>
</evidence>
<gene>
    <name evidence="2" type="ORF">EDD55_11127</name>
</gene>
<evidence type="ECO:0000313" key="3">
    <source>
        <dbReference type="Proteomes" id="UP000295304"/>
    </source>
</evidence>
<sequence>MNRVCVLSFMFALVLGALLWSPTTARAADGGGVPLPHPAKAAKGEKCVQPVEVMRRKHYEFLLHQRELTVRKGERGMKYSLRECVDCHATKSPAIDGGKDRTIQPFCAQCHSYAAVTIDCFECHTGKADDAPKPSAGIPANHGALLSRIEDHLTKGDGAQ</sequence>
<keyword evidence="3" id="KW-1185">Reference proteome</keyword>
<keyword evidence="1" id="KW-0732">Signal</keyword>
<reference evidence="2 3" key="1">
    <citation type="submission" date="2019-03" db="EMBL/GenBank/DDBJ databases">
        <title>Genomic Encyclopedia of Type Strains, Phase IV (KMG-IV): sequencing the most valuable type-strain genomes for metagenomic binning, comparative biology and taxonomic classification.</title>
        <authorList>
            <person name="Goeker M."/>
        </authorList>
    </citation>
    <scope>NUCLEOTIDE SEQUENCE [LARGE SCALE GENOMIC DNA]</scope>
    <source>
        <strain evidence="2 3">DSM 101688</strain>
    </source>
</reference>
<evidence type="ECO:0000313" key="2">
    <source>
        <dbReference type="EMBL" id="TCS60326.1"/>
    </source>
</evidence>
<comment type="caution">
    <text evidence="2">The sequence shown here is derived from an EMBL/GenBank/DDBJ whole genome shotgun (WGS) entry which is preliminary data.</text>
</comment>
<protein>
    <submittedName>
        <fullName evidence="2">Uncharacterized protein</fullName>
    </submittedName>
</protein>
<dbReference type="Gene3D" id="3.90.10.10">
    <property type="entry name" value="Cytochrome C3"/>
    <property type="match status" value="1"/>
</dbReference>
<dbReference type="AlphaFoldDB" id="A0A4R3J668"/>
<dbReference type="EMBL" id="SLZW01000011">
    <property type="protein sequence ID" value="TCS60326.1"/>
    <property type="molecule type" value="Genomic_DNA"/>
</dbReference>